<dbReference type="PANTHER" id="PTHR43761:SF1">
    <property type="entry name" value="D-ISOMER SPECIFIC 2-HYDROXYACID DEHYDROGENASE CATALYTIC DOMAIN-CONTAINING PROTEIN-RELATED"/>
    <property type="match status" value="1"/>
</dbReference>
<dbReference type="InterPro" id="IPR006140">
    <property type="entry name" value="D-isomer_DH_NAD-bd"/>
</dbReference>
<dbReference type="EMBL" id="JACRTC010000007">
    <property type="protein sequence ID" value="MBC8571175.1"/>
    <property type="molecule type" value="Genomic_DNA"/>
</dbReference>
<name>A0A926EAX9_9FIRM</name>
<dbReference type="PROSITE" id="PS00670">
    <property type="entry name" value="D_2_HYDROXYACID_DH_2"/>
    <property type="match status" value="1"/>
</dbReference>
<reference evidence="7" key="1">
    <citation type="submission" date="2020-08" db="EMBL/GenBank/DDBJ databases">
        <title>Genome public.</title>
        <authorList>
            <person name="Liu C."/>
            <person name="Sun Q."/>
        </authorList>
    </citation>
    <scope>NUCLEOTIDE SEQUENCE</scope>
    <source>
        <strain evidence="7">NSJ-54</strain>
    </source>
</reference>
<dbReference type="InterPro" id="IPR036291">
    <property type="entry name" value="NAD(P)-bd_dom_sf"/>
</dbReference>
<evidence type="ECO:0000256" key="2">
    <source>
        <dbReference type="ARBA" id="ARBA00023002"/>
    </source>
</evidence>
<dbReference type="InterPro" id="IPR006139">
    <property type="entry name" value="D-isomer_2_OHA_DH_cat_dom"/>
</dbReference>
<dbReference type="RefSeq" id="WP_262398266.1">
    <property type="nucleotide sequence ID" value="NZ_JACRTC010000007.1"/>
</dbReference>
<evidence type="ECO:0000259" key="5">
    <source>
        <dbReference type="Pfam" id="PF00389"/>
    </source>
</evidence>
<dbReference type="Proteomes" id="UP000660861">
    <property type="component" value="Unassembled WGS sequence"/>
</dbReference>
<dbReference type="Pfam" id="PF00389">
    <property type="entry name" value="2-Hacid_dh"/>
    <property type="match status" value="1"/>
</dbReference>
<dbReference type="GO" id="GO:0051287">
    <property type="term" value="F:NAD binding"/>
    <property type="evidence" value="ECO:0007669"/>
    <property type="project" value="InterPro"/>
</dbReference>
<dbReference type="PROSITE" id="PS00671">
    <property type="entry name" value="D_2_HYDROXYACID_DH_3"/>
    <property type="match status" value="1"/>
</dbReference>
<dbReference type="FunFam" id="3.40.50.720:FF:000203">
    <property type="entry name" value="D-3-phosphoglycerate dehydrogenase (SerA)"/>
    <property type="match status" value="1"/>
</dbReference>
<keyword evidence="8" id="KW-1185">Reference proteome</keyword>
<dbReference type="SUPFAM" id="SSF52283">
    <property type="entry name" value="Formate/glycerate dehydrogenase catalytic domain-like"/>
    <property type="match status" value="1"/>
</dbReference>
<dbReference type="Gene3D" id="3.40.50.720">
    <property type="entry name" value="NAD(P)-binding Rossmann-like Domain"/>
    <property type="match status" value="2"/>
</dbReference>
<dbReference type="InterPro" id="IPR050418">
    <property type="entry name" value="D-iso_2-hydroxyacid_DH_PdxB"/>
</dbReference>
<comment type="similarity">
    <text evidence="1 4">Belongs to the D-isomer specific 2-hydroxyacid dehydrogenase family.</text>
</comment>
<dbReference type="GO" id="GO:0016616">
    <property type="term" value="F:oxidoreductase activity, acting on the CH-OH group of donors, NAD or NADP as acceptor"/>
    <property type="evidence" value="ECO:0007669"/>
    <property type="project" value="InterPro"/>
</dbReference>
<evidence type="ECO:0000256" key="3">
    <source>
        <dbReference type="ARBA" id="ARBA00023027"/>
    </source>
</evidence>
<dbReference type="Pfam" id="PF02826">
    <property type="entry name" value="2-Hacid_dh_C"/>
    <property type="match status" value="1"/>
</dbReference>
<dbReference type="AlphaFoldDB" id="A0A926EAX9"/>
<dbReference type="InterPro" id="IPR029753">
    <property type="entry name" value="D-isomer_DH_CS"/>
</dbReference>
<gene>
    <name evidence="7" type="ORF">H8709_10100</name>
</gene>
<evidence type="ECO:0000313" key="7">
    <source>
        <dbReference type="EMBL" id="MBC8571175.1"/>
    </source>
</evidence>
<protein>
    <submittedName>
        <fullName evidence="7">Hydroxyacid dehydrogenase</fullName>
    </submittedName>
</protein>
<keyword evidence="2 4" id="KW-0560">Oxidoreductase</keyword>
<evidence type="ECO:0000256" key="1">
    <source>
        <dbReference type="ARBA" id="ARBA00005854"/>
    </source>
</evidence>
<organism evidence="7 8">
    <name type="scientific">Zongyangia hominis</name>
    <dbReference type="NCBI Taxonomy" id="2763677"/>
    <lineage>
        <taxon>Bacteria</taxon>
        <taxon>Bacillati</taxon>
        <taxon>Bacillota</taxon>
        <taxon>Clostridia</taxon>
        <taxon>Eubacteriales</taxon>
        <taxon>Oscillospiraceae</taxon>
        <taxon>Zongyangia</taxon>
    </lineage>
</organism>
<evidence type="ECO:0000256" key="4">
    <source>
        <dbReference type="RuleBase" id="RU003719"/>
    </source>
</evidence>
<proteinExistence type="inferred from homology"/>
<keyword evidence="3" id="KW-0520">NAD</keyword>
<feature type="domain" description="D-isomer specific 2-hydroxyacid dehydrogenase catalytic" evidence="5">
    <location>
        <begin position="17"/>
        <end position="310"/>
    </location>
</feature>
<feature type="domain" description="D-isomer specific 2-hydroxyacid dehydrogenase NAD-binding" evidence="6">
    <location>
        <begin position="112"/>
        <end position="284"/>
    </location>
</feature>
<dbReference type="SUPFAM" id="SSF51735">
    <property type="entry name" value="NAD(P)-binding Rossmann-fold domains"/>
    <property type="match status" value="1"/>
</dbReference>
<dbReference type="PANTHER" id="PTHR43761">
    <property type="entry name" value="D-ISOMER SPECIFIC 2-HYDROXYACID DEHYDROGENASE FAMILY PROTEIN (AFU_ORTHOLOGUE AFUA_1G13630)"/>
    <property type="match status" value="1"/>
</dbReference>
<sequence length="315" mass="33577">MKIVLLEPLGVSQQVLDACAQPLLDAGHTFTAYPKDTDPAVQIERAKDADIIMVANMPLSGEVIRACESLKFIDIAFTGVDHVDLAAAKEKGVAVSNAAGYSTQAVAELTLCMMLSLLRHVPQVEERCRAGMTKEGLVGCELAGKTVGIIGTGAIGLRTAQLCKAFGCKVIGYAPRPKEAAEGILTYVSLEELLTQSDIVSLHCPINDSSRHMISRERLALMKPSALLINVARGPVVDSQALADALNAGIIAGAGIDVFENESPLPVDHPLLHSKNTLVTPHVAFASQESMAARAKIVFENITRWLDGHQQNIVL</sequence>
<accession>A0A926EAX9</accession>
<dbReference type="CDD" id="cd12161">
    <property type="entry name" value="GDH_like_1"/>
    <property type="match status" value="1"/>
</dbReference>
<evidence type="ECO:0000313" key="8">
    <source>
        <dbReference type="Proteomes" id="UP000660861"/>
    </source>
</evidence>
<evidence type="ECO:0000259" key="6">
    <source>
        <dbReference type="Pfam" id="PF02826"/>
    </source>
</evidence>
<comment type="caution">
    <text evidence="7">The sequence shown here is derived from an EMBL/GenBank/DDBJ whole genome shotgun (WGS) entry which is preliminary data.</text>
</comment>